<evidence type="ECO:0000313" key="3">
    <source>
        <dbReference type="Proteomes" id="UP001501094"/>
    </source>
</evidence>
<sequence>MNAVAQTLEARRARTHRAGVRAVERRVVTAVRVVGVWYWPILAFAAVLVAVLQWRLGALEGSTVEYVLGSVRWFGFSLGVILPMALIRPHLAAGGTRRALLHGLARGAAWTGLIFGLVIAVLYLAEQLVWGLIGWDWHRSLGISGGTGPVTFGVNLVGEGLVTLIYFLLGTAVAAGFTRLGPWLGLALCLLLGIPALIADIALYAGPATALAEGLLGMTGPMPVAVSLGALGVLAVAVYLVVRQLLGDLPVKQNPA</sequence>
<protein>
    <recommendedName>
        <fullName evidence="4">ABC-2 family transporter protein</fullName>
    </recommendedName>
</protein>
<feature type="transmembrane region" description="Helical" evidence="1">
    <location>
        <begin position="35"/>
        <end position="54"/>
    </location>
</feature>
<keyword evidence="1" id="KW-1133">Transmembrane helix</keyword>
<dbReference type="RefSeq" id="WP_344101335.1">
    <property type="nucleotide sequence ID" value="NZ_BAAANL010000003.1"/>
</dbReference>
<dbReference type="EMBL" id="BAAANL010000003">
    <property type="protein sequence ID" value="GAA1859147.1"/>
    <property type="molecule type" value="Genomic_DNA"/>
</dbReference>
<feature type="transmembrane region" description="Helical" evidence="1">
    <location>
        <begin position="184"/>
        <end position="204"/>
    </location>
</feature>
<dbReference type="Proteomes" id="UP001501094">
    <property type="component" value="Unassembled WGS sequence"/>
</dbReference>
<organism evidence="2 3">
    <name type="scientific">Myceligenerans crystallogenes</name>
    <dbReference type="NCBI Taxonomy" id="316335"/>
    <lineage>
        <taxon>Bacteria</taxon>
        <taxon>Bacillati</taxon>
        <taxon>Actinomycetota</taxon>
        <taxon>Actinomycetes</taxon>
        <taxon>Micrococcales</taxon>
        <taxon>Promicromonosporaceae</taxon>
        <taxon>Myceligenerans</taxon>
    </lineage>
</organism>
<feature type="transmembrane region" description="Helical" evidence="1">
    <location>
        <begin position="153"/>
        <end position="177"/>
    </location>
</feature>
<evidence type="ECO:0000313" key="2">
    <source>
        <dbReference type="EMBL" id="GAA1859147.1"/>
    </source>
</evidence>
<gene>
    <name evidence="2" type="ORF">GCM10009751_15730</name>
</gene>
<proteinExistence type="predicted"/>
<feature type="transmembrane region" description="Helical" evidence="1">
    <location>
        <begin position="108"/>
        <end position="133"/>
    </location>
</feature>
<feature type="transmembrane region" description="Helical" evidence="1">
    <location>
        <begin position="224"/>
        <end position="242"/>
    </location>
</feature>
<feature type="transmembrane region" description="Helical" evidence="1">
    <location>
        <begin position="66"/>
        <end position="87"/>
    </location>
</feature>
<keyword evidence="3" id="KW-1185">Reference proteome</keyword>
<evidence type="ECO:0008006" key="4">
    <source>
        <dbReference type="Google" id="ProtNLM"/>
    </source>
</evidence>
<name>A0ABN2NAY6_9MICO</name>
<evidence type="ECO:0000256" key="1">
    <source>
        <dbReference type="SAM" id="Phobius"/>
    </source>
</evidence>
<keyword evidence="1" id="KW-0472">Membrane</keyword>
<keyword evidence="1" id="KW-0812">Transmembrane</keyword>
<reference evidence="2 3" key="1">
    <citation type="journal article" date="2019" name="Int. J. Syst. Evol. Microbiol.">
        <title>The Global Catalogue of Microorganisms (GCM) 10K type strain sequencing project: providing services to taxonomists for standard genome sequencing and annotation.</title>
        <authorList>
            <consortium name="The Broad Institute Genomics Platform"/>
            <consortium name="The Broad Institute Genome Sequencing Center for Infectious Disease"/>
            <person name="Wu L."/>
            <person name="Ma J."/>
        </authorList>
    </citation>
    <scope>NUCLEOTIDE SEQUENCE [LARGE SCALE GENOMIC DNA]</scope>
    <source>
        <strain evidence="2 3">JCM 14326</strain>
    </source>
</reference>
<accession>A0ABN2NAY6</accession>
<comment type="caution">
    <text evidence="2">The sequence shown here is derived from an EMBL/GenBank/DDBJ whole genome shotgun (WGS) entry which is preliminary data.</text>
</comment>